<comment type="subunit">
    <text evidence="1">Forms a heterodimer with UbiU.</text>
</comment>
<evidence type="ECO:0000256" key="1">
    <source>
        <dbReference type="HAMAP-Rule" id="MF_02233"/>
    </source>
</evidence>
<comment type="cofactor">
    <cofactor evidence="1">
        <name>[4Fe-4S] cluster</name>
        <dbReference type="ChEBI" id="CHEBI:49883"/>
    </cofactor>
</comment>
<feature type="binding site" evidence="1">
    <location>
        <position position="196"/>
    </location>
    <ligand>
        <name>[4Fe-4S] cluster</name>
        <dbReference type="ChEBI" id="CHEBI:49883"/>
    </ligand>
</feature>
<dbReference type="GO" id="GO:0046872">
    <property type="term" value="F:metal ion binding"/>
    <property type="evidence" value="ECO:0007669"/>
    <property type="project" value="UniProtKB-KW"/>
</dbReference>
<reference evidence="2 3" key="1">
    <citation type="submission" date="2019-03" db="EMBL/GenBank/DDBJ databases">
        <title>Genomic Encyclopedia of Type Strains, Phase IV (KMG-IV): sequencing the most valuable type-strain genomes for metagenomic binning, comparative biology and taxonomic classification.</title>
        <authorList>
            <person name="Goeker M."/>
        </authorList>
    </citation>
    <scope>NUCLEOTIDE SEQUENCE [LARGE SCALE GENOMIC DNA]</scope>
    <source>
        <strain evidence="2 3">DSM 18577</strain>
    </source>
</reference>
<dbReference type="InterPro" id="IPR043693">
    <property type="entry name" value="UbiV"/>
</dbReference>
<proteinExistence type="inferred from homology"/>
<comment type="function">
    <text evidence="1">Required for O(2)-independent ubiquinone (coenzyme Q) biosynthesis. Together with UbiU, is essential for the C6-hydroxylation reaction in the oxygen-independent ubiquinone biosynthesis pathway.</text>
</comment>
<name>A0A4R1JLQ3_9GAMM</name>
<keyword evidence="2" id="KW-0645">Protease</keyword>
<dbReference type="HAMAP" id="MF_02233">
    <property type="entry name" value="UbiV"/>
    <property type="match status" value="1"/>
</dbReference>
<comment type="similarity">
    <text evidence="1">Belongs to the peptidase U32 family. UbiV subfamily.</text>
</comment>
<dbReference type="UniPathway" id="UPA00232"/>
<dbReference type="GO" id="GO:0051539">
    <property type="term" value="F:4 iron, 4 sulfur cluster binding"/>
    <property type="evidence" value="ECO:0007669"/>
    <property type="project" value="UniProtKB-UniRule"/>
</dbReference>
<dbReference type="InterPro" id="IPR051454">
    <property type="entry name" value="RNA/ubiquinone_mod_enzymes"/>
</dbReference>
<dbReference type="GO" id="GO:0006508">
    <property type="term" value="P:proteolysis"/>
    <property type="evidence" value="ECO:0007669"/>
    <property type="project" value="UniProtKB-KW"/>
</dbReference>
<dbReference type="EMBL" id="SMGD01000013">
    <property type="protein sequence ID" value="TCK51998.1"/>
    <property type="molecule type" value="Genomic_DNA"/>
</dbReference>
<keyword evidence="3" id="KW-1185">Reference proteome</keyword>
<keyword evidence="2" id="KW-0378">Hydrolase</keyword>
<comment type="pathway">
    <text evidence="1">Cofactor biosynthesis; ubiquinone biosynthesis.</text>
</comment>
<evidence type="ECO:0000313" key="3">
    <source>
        <dbReference type="Proteomes" id="UP000295565"/>
    </source>
</evidence>
<keyword evidence="1" id="KW-0831">Ubiquinone biosynthesis</keyword>
<feature type="binding site" evidence="1">
    <location>
        <position position="39"/>
    </location>
    <ligand>
        <name>[4Fe-4S] cluster</name>
        <dbReference type="ChEBI" id="CHEBI:49883"/>
    </ligand>
</feature>
<comment type="caution">
    <text evidence="2">The sequence shown here is derived from an EMBL/GenBank/DDBJ whole genome shotgun (WGS) entry which is preliminary data.</text>
</comment>
<gene>
    <name evidence="1" type="primary">ubiV</name>
    <name evidence="2" type="ORF">EV690_2098</name>
</gene>
<keyword evidence="1" id="KW-0411">Iron-sulfur</keyword>
<dbReference type="RefSeq" id="WP_131912908.1">
    <property type="nucleotide sequence ID" value="NZ_OU594967.1"/>
</dbReference>
<feature type="binding site" evidence="1">
    <location>
        <position position="179"/>
    </location>
    <ligand>
        <name>[4Fe-4S] cluster</name>
        <dbReference type="ChEBI" id="CHEBI:49883"/>
    </ligand>
</feature>
<accession>A0A4R1JLQ3</accession>
<dbReference type="PANTHER" id="PTHR30217">
    <property type="entry name" value="PEPTIDASE U32 FAMILY"/>
    <property type="match status" value="1"/>
</dbReference>
<protein>
    <recommendedName>
        <fullName evidence="1">Ubiquinone biosynthesis protein UbiV</fullName>
    </recommendedName>
</protein>
<keyword evidence="1" id="KW-0004">4Fe-4S</keyword>
<dbReference type="InterPro" id="IPR001539">
    <property type="entry name" value="Peptidase_U32"/>
</dbReference>
<dbReference type="OrthoDB" id="8523349at2"/>
<dbReference type="Proteomes" id="UP000295565">
    <property type="component" value="Unassembled WGS sequence"/>
</dbReference>
<evidence type="ECO:0000313" key="2">
    <source>
        <dbReference type="EMBL" id="TCK51998.1"/>
    </source>
</evidence>
<dbReference type="NCBIfam" id="NF011991">
    <property type="entry name" value="PRK15447.1"/>
    <property type="match status" value="1"/>
</dbReference>
<dbReference type="GO" id="GO:0008233">
    <property type="term" value="F:peptidase activity"/>
    <property type="evidence" value="ECO:0007669"/>
    <property type="project" value="UniProtKB-KW"/>
</dbReference>
<dbReference type="AlphaFoldDB" id="A0A4R1JLQ3"/>
<keyword evidence="1" id="KW-0408">Iron</keyword>
<sequence>MQYAIGPVLYFWPKEELADFYNTVKHSDINIVYIGETVCNKRREMKVNDWLDLAKELAQAGKQVILSTQALLQAPSEIKELEKYCDNGEFMVEANDLGAVELLHQHGLPFVCGSAINIYNKDALAIMLSQGMKRWVMPVELSRQWLSELLAELPEQMRAQFEVEVFAYGHLPLAYSARCFTARSLNRSKDDCQLCCKDYPSGRQVLSQEGQPVFVLNGIQTQSGQCYNLCNDQSGMQGLVDILRISPEYHHTEQVIEQFKQAALGKKQPLHHEVNGYWHQVPGLEYVS</sequence>
<dbReference type="Pfam" id="PF01136">
    <property type="entry name" value="Peptidase_U32"/>
    <property type="match status" value="1"/>
</dbReference>
<dbReference type="GO" id="GO:0006744">
    <property type="term" value="P:ubiquinone biosynthetic process"/>
    <property type="evidence" value="ECO:0007669"/>
    <property type="project" value="UniProtKB-UniRule"/>
</dbReference>
<organism evidence="2 3">
    <name type="scientific">Celerinatantimonas diazotrophica</name>
    <dbReference type="NCBI Taxonomy" id="412034"/>
    <lineage>
        <taxon>Bacteria</taxon>
        <taxon>Pseudomonadati</taxon>
        <taxon>Pseudomonadota</taxon>
        <taxon>Gammaproteobacteria</taxon>
        <taxon>Celerinatantimonadaceae</taxon>
        <taxon>Celerinatantimonas</taxon>
    </lineage>
</organism>
<keyword evidence="1" id="KW-0479">Metal-binding</keyword>
<dbReference type="PANTHER" id="PTHR30217:SF11">
    <property type="entry name" value="UBIQUINONE BIOSYNTHESIS PROTEIN UBIV"/>
    <property type="match status" value="1"/>
</dbReference>
<feature type="binding site" evidence="1">
    <location>
        <position position="192"/>
    </location>
    <ligand>
        <name>[4Fe-4S] cluster</name>
        <dbReference type="ChEBI" id="CHEBI:49883"/>
    </ligand>
</feature>